<gene>
    <name evidence="1" type="ORF">HPTL_0968</name>
</gene>
<name>A0A2Z6DY98_HYDTE</name>
<sequence length="69" mass="7648">MARARKATDSAATDRVRLSVRTVASMGDRRRYRAGLGPFTREAQVVEATQEQAEALRADPMLEVVEAKE</sequence>
<accession>A0A2Z6DY98</accession>
<dbReference type="OrthoDB" id="9376339at2"/>
<organism evidence="1 2">
    <name type="scientific">Hydrogenophilus thermoluteolus</name>
    <name type="common">Pseudomonas hydrogenothermophila</name>
    <dbReference type="NCBI Taxonomy" id="297"/>
    <lineage>
        <taxon>Bacteria</taxon>
        <taxon>Pseudomonadati</taxon>
        <taxon>Pseudomonadota</taxon>
        <taxon>Hydrogenophilia</taxon>
        <taxon>Hydrogenophilales</taxon>
        <taxon>Hydrogenophilaceae</taxon>
        <taxon>Hydrogenophilus</taxon>
    </lineage>
</organism>
<evidence type="ECO:0000313" key="2">
    <source>
        <dbReference type="Proteomes" id="UP000262004"/>
    </source>
</evidence>
<dbReference type="Proteomes" id="UP000262004">
    <property type="component" value="Chromosome"/>
</dbReference>
<protein>
    <submittedName>
        <fullName evidence="1">Uncharacterized protein</fullName>
    </submittedName>
</protein>
<keyword evidence="2" id="KW-1185">Reference proteome</keyword>
<dbReference type="EMBL" id="AP018558">
    <property type="protein sequence ID" value="BBD77235.1"/>
    <property type="molecule type" value="Genomic_DNA"/>
</dbReference>
<dbReference type="KEGG" id="htl:HPTL_0968"/>
<dbReference type="SUPFAM" id="SSF160059">
    <property type="entry name" value="PriA/YqbF domain"/>
    <property type="match status" value="1"/>
</dbReference>
<reference evidence="1 2" key="1">
    <citation type="submission" date="2018-04" db="EMBL/GenBank/DDBJ databases">
        <title>Complete genome sequence of Hydrogenophilus thermoluteolus TH-1.</title>
        <authorList>
            <person name="Arai H."/>
        </authorList>
    </citation>
    <scope>NUCLEOTIDE SEQUENCE [LARGE SCALE GENOMIC DNA]</scope>
    <source>
        <strain evidence="1 2">TH-1</strain>
    </source>
</reference>
<evidence type="ECO:0000313" key="1">
    <source>
        <dbReference type="EMBL" id="BBD77235.1"/>
    </source>
</evidence>
<dbReference type="AlphaFoldDB" id="A0A2Z6DY98"/>
<proteinExistence type="predicted"/>